<reference evidence="2 3" key="1">
    <citation type="submission" date="2019-05" db="EMBL/GenBank/DDBJ databases">
        <title>Panacibacter sp. strain 17mud1-8 Genome sequencing and assembly.</title>
        <authorList>
            <person name="Chhetri G."/>
        </authorList>
    </citation>
    <scope>NUCLEOTIDE SEQUENCE [LARGE SCALE GENOMIC DNA]</scope>
    <source>
        <strain evidence="2 3">17mud1-8</strain>
    </source>
</reference>
<dbReference type="SUPFAM" id="SSF51445">
    <property type="entry name" value="(Trans)glycosidases"/>
    <property type="match status" value="1"/>
</dbReference>
<gene>
    <name evidence="2" type="primary">treY</name>
    <name evidence="2" type="ORF">FC093_00350</name>
</gene>
<name>A0A4U3L8A3_9BACT</name>
<accession>A0A4U3L8A3</accession>
<dbReference type="Gene3D" id="3.20.20.80">
    <property type="entry name" value="Glycosidases"/>
    <property type="match status" value="3"/>
</dbReference>
<sequence>MYFPASTYRIQLNSSYTFNDVKHIIPYLHKLGISTIYGAPITTATKGSTHGYDVINPHMLNPEIGTEQQLKEIAVQLQEYGMSWLQDIVPNHMAYAMDNERLADVFERGPQSPYYHYFDIDWNHFDPKYKGKVMVPFIGKDLDEAIDSNEIKLVYKSDGFFIEYYNNLYPAAIDTYGFIFSIEDDESLNELGEDIYAQMNVELSEWNSYKKTWLQQLTSYTATIQKAVEKINEDKGLLRKLLSRQYYILTWYKVTEQEINFRRFFTVNSLICLRMENEQVFDDYHQFIYRLYKNNLIQGLRIDHIDGLYNPQQYVQRLRKLFGEDVYVIAEKILEYNENIAHDWDLQGTSGYEFLSFTNQLLSSKKGGEKLLQFYKQLVPNTPDYEKIVFQKKHRFLFDQMGGELENLLHLAADLKIFEGNEYNAEALKKALGVLMASFPVYRIYPDCYPLNEVAVPIAEKAFDKAAKHIDDAQRELQLLKDIFFADGTKPEDANRLLFLMRLMQFTGPLAAKGVEDTTFYVYDPLISHNEVGDAPAQLGISIQDFHNKMISRRQNNPYSLNGTSTHDTKRGEDGRMRINVLSEMADEWIQEVNNWRQINAPFIKIINNKPAPSVNDEYFIYQSLIGSFPEDLQVTDSYIERSLAFIQKALREAKVETTYTEPNTAYEEACKNFITSILDSKHDFLQRFTPFLQKVIKPATIYSLEQVLIKITAPGIPDVYQGCELWDLSYVDPDNRRPVNYQCRMEALDNIMQKEKESAEAVLSFIQQHKQEGREKLFVTYKALNFRNAHNELFLEGEYIPVTSNENVVAYARKHNNKWVLVAFPVNIKNITENNGNLLGEQAWNANSLQLPEGAPTNWKNIFTNEGIKGDNQLLLKDVFAKFPVALLEGALL</sequence>
<evidence type="ECO:0000313" key="3">
    <source>
        <dbReference type="Proteomes" id="UP000305848"/>
    </source>
</evidence>
<dbReference type="EMBL" id="SZQL01000001">
    <property type="protein sequence ID" value="TKK71511.1"/>
    <property type="molecule type" value="Genomic_DNA"/>
</dbReference>
<dbReference type="RefSeq" id="WP_137259751.1">
    <property type="nucleotide sequence ID" value="NZ_SZQL01000001.1"/>
</dbReference>
<dbReference type="Gene3D" id="3.30.750.90">
    <property type="match status" value="1"/>
</dbReference>
<dbReference type="Proteomes" id="UP000305848">
    <property type="component" value="Unassembled WGS sequence"/>
</dbReference>
<dbReference type="InterPro" id="IPR006047">
    <property type="entry name" value="GH13_cat_dom"/>
</dbReference>
<comment type="caution">
    <text evidence="2">The sequence shown here is derived from an EMBL/GenBank/DDBJ whole genome shotgun (WGS) entry which is preliminary data.</text>
</comment>
<evidence type="ECO:0000313" key="2">
    <source>
        <dbReference type="EMBL" id="TKK71511.1"/>
    </source>
</evidence>
<protein>
    <submittedName>
        <fullName evidence="2">Malto-oligosyltrehalose synthase</fullName>
    </submittedName>
</protein>
<dbReference type="Pfam" id="PF00128">
    <property type="entry name" value="Alpha-amylase"/>
    <property type="match status" value="1"/>
</dbReference>
<evidence type="ECO:0000259" key="1">
    <source>
        <dbReference type="SMART" id="SM00642"/>
    </source>
</evidence>
<dbReference type="InterPro" id="IPR017853">
    <property type="entry name" value="GH"/>
</dbReference>
<dbReference type="SMART" id="SM00642">
    <property type="entry name" value="Aamy"/>
    <property type="match status" value="1"/>
</dbReference>
<feature type="domain" description="Glycosyl hydrolase family 13 catalytic" evidence="1">
    <location>
        <begin position="4"/>
        <end position="475"/>
    </location>
</feature>
<dbReference type="PANTHER" id="PTHR10357">
    <property type="entry name" value="ALPHA-AMYLASE FAMILY MEMBER"/>
    <property type="match status" value="1"/>
</dbReference>
<dbReference type="GO" id="GO:0005992">
    <property type="term" value="P:trehalose biosynthetic process"/>
    <property type="evidence" value="ECO:0007669"/>
    <property type="project" value="TreeGrafter"/>
</dbReference>
<dbReference type="OrthoDB" id="9811841at2"/>
<dbReference type="PANTHER" id="PTHR10357:SF216">
    <property type="entry name" value="MALTOOLIGOSYL TREHALOSE SYNTHASE-RELATED"/>
    <property type="match status" value="1"/>
</dbReference>
<dbReference type="GO" id="GO:0047470">
    <property type="term" value="F:(1,4)-alpha-D-glucan 1-alpha-D-glucosylmutase activity"/>
    <property type="evidence" value="ECO:0007669"/>
    <property type="project" value="TreeGrafter"/>
</dbReference>
<dbReference type="Gene3D" id="3.30.1590.10">
    <property type="entry name" value="Maltooligosyl trehalose synthase, domain 2"/>
    <property type="match status" value="1"/>
</dbReference>
<dbReference type="NCBIfam" id="TIGR02401">
    <property type="entry name" value="trehalose_TreY"/>
    <property type="match status" value="1"/>
</dbReference>
<organism evidence="2 3">
    <name type="scientific">Ilyomonas limi</name>
    <dbReference type="NCBI Taxonomy" id="2575867"/>
    <lineage>
        <taxon>Bacteria</taxon>
        <taxon>Pseudomonadati</taxon>
        <taxon>Bacteroidota</taxon>
        <taxon>Chitinophagia</taxon>
        <taxon>Chitinophagales</taxon>
        <taxon>Chitinophagaceae</taxon>
        <taxon>Ilyomonas</taxon>
    </lineage>
</organism>
<dbReference type="CDD" id="cd11336">
    <property type="entry name" value="AmyAc_MTSase"/>
    <property type="match status" value="1"/>
</dbReference>
<keyword evidence="3" id="KW-1185">Reference proteome</keyword>
<proteinExistence type="predicted"/>
<dbReference type="GO" id="GO:0030980">
    <property type="term" value="P:alpha-glucan catabolic process"/>
    <property type="evidence" value="ECO:0007669"/>
    <property type="project" value="TreeGrafter"/>
</dbReference>
<dbReference type="AlphaFoldDB" id="A0A4U3L8A3"/>
<dbReference type="InterPro" id="IPR012767">
    <property type="entry name" value="Trehalose_TreY"/>
</dbReference>